<feature type="domain" description="Pyrin" evidence="9">
    <location>
        <begin position="1"/>
        <end position="92"/>
    </location>
</feature>
<keyword evidence="11" id="KW-1185">Reference proteome</keyword>
<dbReference type="InterPro" id="IPR051249">
    <property type="entry name" value="NLRP_Inflammasome"/>
</dbReference>
<dbReference type="SUPFAM" id="SSF47986">
    <property type="entry name" value="DEATH domain"/>
    <property type="match status" value="2"/>
</dbReference>
<keyword evidence="5" id="KW-0395">Inflammatory response</keyword>
<dbReference type="CDD" id="cd08321">
    <property type="entry name" value="Pyrin_ASC-like"/>
    <property type="match status" value="1"/>
</dbReference>
<dbReference type="Ensembl" id="ENSPMRT00000025510.1">
    <property type="protein sequence ID" value="ENSPMRP00000024046.1"/>
    <property type="gene ID" value="ENSPMRG00000015560.1"/>
</dbReference>
<dbReference type="SMART" id="SM01289">
    <property type="entry name" value="PYRIN"/>
    <property type="match status" value="1"/>
</dbReference>
<evidence type="ECO:0000256" key="5">
    <source>
        <dbReference type="ARBA" id="ARBA00023198"/>
    </source>
</evidence>
<dbReference type="RefSeq" id="XP_028560026.1">
    <property type="nucleotide sequence ID" value="XM_028704193.1"/>
</dbReference>
<dbReference type="FunFam" id="1.10.533.10:FF:000013">
    <property type="entry name" value="Apoptosis-associated speck-like protein containing a CARD"/>
    <property type="match status" value="1"/>
</dbReference>
<evidence type="ECO:0000256" key="7">
    <source>
        <dbReference type="SAM" id="MobiDB-lite"/>
    </source>
</evidence>
<keyword evidence="3" id="KW-0399">Innate immunity</keyword>
<evidence type="ECO:0000256" key="2">
    <source>
        <dbReference type="ARBA" id="ARBA00022490"/>
    </source>
</evidence>
<reference evidence="10" key="2">
    <citation type="submission" date="2025-08" db="UniProtKB">
        <authorList>
            <consortium name="Ensembl"/>
        </authorList>
    </citation>
    <scope>IDENTIFICATION</scope>
</reference>
<evidence type="ECO:0000313" key="11">
    <source>
        <dbReference type="Proteomes" id="UP000472272"/>
    </source>
</evidence>
<keyword evidence="4" id="KW-0391">Immunity</keyword>
<evidence type="ECO:0000256" key="6">
    <source>
        <dbReference type="ARBA" id="ARBA00023233"/>
    </source>
</evidence>
<evidence type="ECO:0000259" key="8">
    <source>
        <dbReference type="PROSITE" id="PS50209"/>
    </source>
</evidence>
<feature type="domain" description="CARD" evidence="8">
    <location>
        <begin position="117"/>
        <end position="205"/>
    </location>
</feature>
<name>A0A670JHW3_PODMU</name>
<reference evidence="10" key="3">
    <citation type="submission" date="2025-09" db="UniProtKB">
        <authorList>
            <consortium name="Ensembl"/>
        </authorList>
    </citation>
    <scope>IDENTIFICATION</scope>
</reference>
<dbReference type="PANTHER" id="PTHR46985">
    <property type="entry name" value="NACHT, LRR AND PYD DOMAINS-CONTAINING PROTEIN 1"/>
    <property type="match status" value="1"/>
</dbReference>
<dbReference type="OMA" id="CKPQAER"/>
<dbReference type="Pfam" id="PF02758">
    <property type="entry name" value="PYRIN"/>
    <property type="match status" value="1"/>
</dbReference>
<dbReference type="InterPro" id="IPR004020">
    <property type="entry name" value="DAPIN"/>
</dbReference>
<accession>A0A670JHW3</accession>
<proteinExistence type="predicted"/>
<evidence type="ECO:0000259" key="9">
    <source>
        <dbReference type="PROSITE" id="PS50824"/>
    </source>
</evidence>
<dbReference type="GO" id="GO:0045087">
    <property type="term" value="P:innate immune response"/>
    <property type="evidence" value="ECO:0007669"/>
    <property type="project" value="UniProtKB-KW"/>
</dbReference>
<evidence type="ECO:0000256" key="1">
    <source>
        <dbReference type="ARBA" id="ARBA00004110"/>
    </source>
</evidence>
<dbReference type="GeneTree" id="ENSGT00940000164898"/>
<dbReference type="InterPro" id="IPR033516">
    <property type="entry name" value="CARD8/ASC/NALP1_CARD"/>
</dbReference>
<protein>
    <submittedName>
        <fullName evidence="10">Apoptosis-associated speck-like protein containing a CARD</fullName>
    </submittedName>
</protein>
<dbReference type="InterPro" id="IPR011029">
    <property type="entry name" value="DEATH-like_dom_sf"/>
</dbReference>
<dbReference type="GeneID" id="114582857"/>
<organism evidence="10 11">
    <name type="scientific">Podarcis muralis</name>
    <name type="common">Wall lizard</name>
    <name type="synonym">Lacerta muralis</name>
    <dbReference type="NCBI Taxonomy" id="64176"/>
    <lineage>
        <taxon>Eukaryota</taxon>
        <taxon>Metazoa</taxon>
        <taxon>Chordata</taxon>
        <taxon>Craniata</taxon>
        <taxon>Vertebrata</taxon>
        <taxon>Euteleostomi</taxon>
        <taxon>Lepidosauria</taxon>
        <taxon>Squamata</taxon>
        <taxon>Bifurcata</taxon>
        <taxon>Unidentata</taxon>
        <taxon>Episquamata</taxon>
        <taxon>Laterata</taxon>
        <taxon>Lacertibaenia</taxon>
        <taxon>Lacertidae</taxon>
        <taxon>Podarcis</taxon>
    </lineage>
</organism>
<dbReference type="PANTHER" id="PTHR46985:SF2">
    <property type="entry name" value="APOPTOSIS-ASSOCIATED SPECK-LIKE PROTEIN CONTAINING A CARD"/>
    <property type="match status" value="1"/>
</dbReference>
<keyword evidence="6" id="KW-1271">Inflammasome</keyword>
<reference evidence="10 11" key="1">
    <citation type="journal article" date="2019" name="Proc. Natl. Acad. Sci. U.S.A.">
        <title>Regulatory changes in pterin and carotenoid genes underlie balanced color polymorphisms in the wall lizard.</title>
        <authorList>
            <person name="Andrade P."/>
            <person name="Pinho C."/>
            <person name="Perez I de Lanuza G."/>
            <person name="Afonso S."/>
            <person name="Brejcha J."/>
            <person name="Rubin C.J."/>
            <person name="Wallerman O."/>
            <person name="Pereira P."/>
            <person name="Sabatino S.J."/>
            <person name="Bellati A."/>
            <person name="Pellitteri-Rosa D."/>
            <person name="Bosakova Z."/>
            <person name="Bunikis I."/>
            <person name="Carretero M.A."/>
            <person name="Feiner N."/>
            <person name="Marsik P."/>
            <person name="Pauperio F."/>
            <person name="Salvi D."/>
            <person name="Soler L."/>
            <person name="While G.M."/>
            <person name="Uller T."/>
            <person name="Font E."/>
            <person name="Andersson L."/>
            <person name="Carneiro M."/>
        </authorList>
    </citation>
    <scope>NUCLEOTIDE SEQUENCE</scope>
</reference>
<evidence type="ECO:0000256" key="4">
    <source>
        <dbReference type="ARBA" id="ARBA00022859"/>
    </source>
</evidence>
<dbReference type="PROSITE" id="PS50824">
    <property type="entry name" value="DAPIN"/>
    <property type="match status" value="1"/>
</dbReference>
<keyword evidence="2" id="KW-0963">Cytoplasm</keyword>
<feature type="region of interest" description="Disordered" evidence="7">
    <location>
        <begin position="88"/>
        <end position="121"/>
    </location>
</feature>
<comment type="subcellular location">
    <subcellularLocation>
        <location evidence="1">Inflammasome</location>
    </subcellularLocation>
</comment>
<dbReference type="OrthoDB" id="10058437at2759"/>
<feature type="compositionally biased region" description="Polar residues" evidence="7">
    <location>
        <begin position="102"/>
        <end position="115"/>
    </location>
</feature>
<dbReference type="AlphaFoldDB" id="A0A670JHW3"/>
<dbReference type="PROSITE" id="PS50209">
    <property type="entry name" value="CARD"/>
    <property type="match status" value="1"/>
</dbReference>
<evidence type="ECO:0000313" key="10">
    <source>
        <dbReference type="Ensembl" id="ENSPMRP00000024046.1"/>
    </source>
</evidence>
<gene>
    <name evidence="10" type="primary">LOC114582857</name>
</gene>
<sequence length="205" mass="23398">MAKSARQRLMDALENLHDGELRKFKAKVAEIPLEESHEHIPRGRLEKADAVDLSRLLISYYKQDYALRLTAQVLEEINCKDQAQKLRGGGEKTACCNPQIPVPSTSTTSGRNETQPPAPPEQHFIERHREALIQRTATVEGILDVLLRDDVLDDEQYQKISAKSTSQEKMRELFRLLPSWNQACKDKLYEALKMKNKFLVADLEG</sequence>
<dbReference type="GO" id="GO:0061702">
    <property type="term" value="C:canonical inflammasome complex"/>
    <property type="evidence" value="ECO:0007669"/>
    <property type="project" value="UniProtKB-SubCell"/>
</dbReference>
<dbReference type="Proteomes" id="UP000472272">
    <property type="component" value="Chromosome 13"/>
</dbReference>
<dbReference type="Pfam" id="PF00619">
    <property type="entry name" value="CARD"/>
    <property type="match status" value="1"/>
</dbReference>
<dbReference type="GO" id="GO:0006954">
    <property type="term" value="P:inflammatory response"/>
    <property type="evidence" value="ECO:0007669"/>
    <property type="project" value="UniProtKB-KW"/>
</dbReference>
<dbReference type="KEGG" id="pmua:114582857"/>
<dbReference type="CDD" id="cd08330">
    <property type="entry name" value="CARD_ASC_NALP1"/>
    <property type="match status" value="1"/>
</dbReference>
<dbReference type="GO" id="GO:0042981">
    <property type="term" value="P:regulation of apoptotic process"/>
    <property type="evidence" value="ECO:0007669"/>
    <property type="project" value="InterPro"/>
</dbReference>
<dbReference type="InterPro" id="IPR001315">
    <property type="entry name" value="CARD"/>
</dbReference>
<dbReference type="Gene3D" id="1.10.533.10">
    <property type="entry name" value="Death Domain, Fas"/>
    <property type="match status" value="2"/>
</dbReference>
<evidence type="ECO:0000256" key="3">
    <source>
        <dbReference type="ARBA" id="ARBA00022588"/>
    </source>
</evidence>